<dbReference type="Pfam" id="PF04025">
    <property type="entry name" value="RemA-like"/>
    <property type="match status" value="1"/>
</dbReference>
<dbReference type="GeneID" id="56347123"/>
<dbReference type="Proteomes" id="UP000036045">
    <property type="component" value="Unassembled WGS sequence"/>
</dbReference>
<dbReference type="InterPro" id="IPR007169">
    <property type="entry name" value="RemA-like"/>
</dbReference>
<reference evidence="2 4" key="2">
    <citation type="submission" date="2017-07" db="EMBL/GenBank/DDBJ databases">
        <title>Isolation and whole genome analysis of endospore-forming bacteria from heroin.</title>
        <authorList>
            <person name="Kalinowski J."/>
            <person name="Ahrens B."/>
            <person name="Al-Dilaimi A."/>
            <person name="Winkler A."/>
            <person name="Wibberg D."/>
            <person name="Schleenbecker U."/>
            <person name="Ruckert C."/>
            <person name="Wolfel R."/>
            <person name="Grass G."/>
        </authorList>
    </citation>
    <scope>NUCLEOTIDE SEQUENCE [LARGE SCALE GENOMIC DNA]</scope>
    <source>
        <strain evidence="2 4">7521-2</strain>
    </source>
</reference>
<evidence type="ECO:0000313" key="4">
    <source>
        <dbReference type="Proteomes" id="UP000216961"/>
    </source>
</evidence>
<name>A0A0J1KTU5_NIACI</name>
<reference evidence="1 3" key="1">
    <citation type="submission" date="2015-05" db="EMBL/GenBank/DDBJ databases">
        <title>Whole genome sequence and identification of bacterial endophytes from Costus igneus.</title>
        <authorList>
            <person name="Lee Y.P."/>
            <person name="Gan H.M."/>
            <person name="Eng W."/>
            <person name="Wheatley M.S."/>
            <person name="Caraballo A."/>
            <person name="Polter S."/>
            <person name="Savka M.A."/>
            <person name="Hudson A.O."/>
        </authorList>
    </citation>
    <scope>NUCLEOTIDE SEQUENCE [LARGE SCALE GENOMIC DNA]</scope>
    <source>
        <strain evidence="1 3">RIT379</strain>
    </source>
</reference>
<evidence type="ECO:0000313" key="3">
    <source>
        <dbReference type="Proteomes" id="UP000036045"/>
    </source>
</evidence>
<dbReference type="EMBL" id="NPBQ01000126">
    <property type="protein sequence ID" value="PAD81318.1"/>
    <property type="molecule type" value="Genomic_DNA"/>
</dbReference>
<dbReference type="PATRIC" id="fig|1397.4.peg.3869"/>
<organism evidence="1 3">
    <name type="scientific">Niallia circulans</name>
    <name type="common">Bacillus circulans</name>
    <dbReference type="NCBI Taxonomy" id="1397"/>
    <lineage>
        <taxon>Bacteria</taxon>
        <taxon>Bacillati</taxon>
        <taxon>Bacillota</taxon>
        <taxon>Bacilli</taxon>
        <taxon>Bacillales</taxon>
        <taxon>Bacillaceae</taxon>
        <taxon>Niallia</taxon>
    </lineage>
</organism>
<dbReference type="KEGG" id="bcir:C2I06_18715"/>
<sequence>MYVHIGENILVRTSEILTILDKQTVESSPISKEFLERQKAMTNGKSSTYKSIVITKDTIYFSPIASNTLKKRIVQLTIQEY</sequence>
<accession>A0A0J1KTU5</accession>
<dbReference type="Proteomes" id="UP000216961">
    <property type="component" value="Unassembled WGS sequence"/>
</dbReference>
<evidence type="ECO:0000313" key="2">
    <source>
        <dbReference type="EMBL" id="PAD81318.1"/>
    </source>
</evidence>
<evidence type="ECO:0000313" key="1">
    <source>
        <dbReference type="EMBL" id="KLV20110.1"/>
    </source>
</evidence>
<keyword evidence="3" id="KW-1185">Reference proteome</keyword>
<comment type="caution">
    <text evidence="1">The sequence shown here is derived from an EMBL/GenBank/DDBJ whole genome shotgun (WGS) entry which is preliminary data.</text>
</comment>
<protein>
    <submittedName>
        <fullName evidence="2">DUF370 domain-containing protein</fullName>
    </submittedName>
</protein>
<dbReference type="NCBIfam" id="NF046065">
    <property type="entry name" value="MtxRegRemB"/>
    <property type="match status" value="1"/>
</dbReference>
<dbReference type="RefSeq" id="WP_047944610.1">
    <property type="nucleotide sequence ID" value="NZ_CP026031.1"/>
</dbReference>
<dbReference type="OrthoDB" id="9811390at2"/>
<proteinExistence type="predicted"/>
<dbReference type="EMBL" id="LDPH01000039">
    <property type="protein sequence ID" value="KLV20110.1"/>
    <property type="molecule type" value="Genomic_DNA"/>
</dbReference>
<gene>
    <name evidence="1" type="ORF">ABW02_23630</name>
    <name evidence="2" type="ORF">CHH57_20380</name>
</gene>
<dbReference type="AlphaFoldDB" id="A0A0J1KTU5"/>